<keyword evidence="1" id="KW-0472">Membrane</keyword>
<dbReference type="AlphaFoldDB" id="A0A1A8Y2I2"/>
<evidence type="ECO:0000313" key="2">
    <source>
        <dbReference type="EMBL" id="SBT11171.1"/>
    </source>
</evidence>
<evidence type="ECO:0000313" key="3">
    <source>
        <dbReference type="Proteomes" id="UP000199600"/>
    </source>
</evidence>
<proteinExistence type="predicted"/>
<evidence type="ECO:0000256" key="1">
    <source>
        <dbReference type="SAM" id="Phobius"/>
    </source>
</evidence>
<dbReference type="Proteomes" id="UP000199600">
    <property type="component" value="Unassembled WGS sequence"/>
</dbReference>
<gene>
    <name evidence="2" type="ORF">PROAA_920003</name>
</gene>
<dbReference type="RefSeq" id="WP_186412714.1">
    <property type="nucleotide sequence ID" value="NZ_FLQY01000398.1"/>
</dbReference>
<reference evidence="2 3" key="1">
    <citation type="submission" date="2016-06" db="EMBL/GenBank/DDBJ databases">
        <authorList>
            <person name="Kjaerup R.B."/>
            <person name="Dalgaard T.S."/>
            <person name="Juul-Madsen H.R."/>
        </authorList>
    </citation>
    <scope>NUCLEOTIDE SEQUENCE [LARGE SCALE GENOMIC DNA]</scope>
    <source>
        <strain evidence="2">2</strain>
    </source>
</reference>
<keyword evidence="3" id="KW-1185">Reference proteome</keyword>
<dbReference type="EMBL" id="FLQY01000398">
    <property type="protein sequence ID" value="SBT11171.1"/>
    <property type="molecule type" value="Genomic_DNA"/>
</dbReference>
<keyword evidence="1" id="KW-1133">Transmembrane helix</keyword>
<organism evidence="2 3">
    <name type="scientific">Candidatus Propionivibrio aalborgensis</name>
    <dbReference type="NCBI Taxonomy" id="1860101"/>
    <lineage>
        <taxon>Bacteria</taxon>
        <taxon>Pseudomonadati</taxon>
        <taxon>Pseudomonadota</taxon>
        <taxon>Betaproteobacteria</taxon>
        <taxon>Rhodocyclales</taxon>
        <taxon>Rhodocyclaceae</taxon>
        <taxon>Propionivibrio</taxon>
    </lineage>
</organism>
<accession>A0A1A8Y2I2</accession>
<keyword evidence="1" id="KW-0812">Transmembrane</keyword>
<sequence length="65" mass="7043">MNQLLKPSSTTRRITPARVIFLYAALAALWILVSGALPSFSVADPVMEGRIELAKGLLFVLVTSK</sequence>
<feature type="transmembrane region" description="Helical" evidence="1">
    <location>
        <begin position="20"/>
        <end position="40"/>
    </location>
</feature>
<name>A0A1A8Y2I2_9RHOO</name>
<protein>
    <submittedName>
        <fullName evidence="2">Uncharacterized protein</fullName>
    </submittedName>
</protein>